<accession>A0A514DBI7</accession>
<sequence length="120" mass="12283">MAFSDPQSVNPGSGATSLPRTGQGAASGSFKSNDGTLTMDVNHIYGKRIRRSASVALKKYASDPTISGNSVLVGATVRLTIDQPIQGFSVAELTTLVTGLITNLTASSNANVVKLLGGES</sequence>
<evidence type="ECO:0000256" key="1">
    <source>
        <dbReference type="SAM" id="MobiDB-lite"/>
    </source>
</evidence>
<feature type="region of interest" description="Disordered" evidence="1">
    <location>
        <begin position="1"/>
        <end position="34"/>
    </location>
</feature>
<dbReference type="EMBL" id="MN035922">
    <property type="protein sequence ID" value="QDH90976.1"/>
    <property type="molecule type" value="Genomic_RNA"/>
</dbReference>
<protein>
    <submittedName>
        <fullName evidence="2">Uncharacterized protein</fullName>
    </submittedName>
</protein>
<name>A0A514DBI7_9VIRU</name>
<evidence type="ECO:0000313" key="2">
    <source>
        <dbReference type="EMBL" id="QDH90976.1"/>
    </source>
</evidence>
<proteinExistence type="predicted"/>
<gene>
    <name evidence="2" type="ORF">H1Bulk30182_000002</name>
</gene>
<reference evidence="2" key="1">
    <citation type="submission" date="2019-05" db="EMBL/GenBank/DDBJ databases">
        <title>Metatranscriptomic reconstruction reveals RNA viruses with the potential to shape carbon cycling in soil.</title>
        <authorList>
            <person name="Starr E.P."/>
            <person name="Nuccio E."/>
            <person name="Pett-Ridge J."/>
            <person name="Banfield J.F."/>
            <person name="Firestone M.K."/>
        </authorList>
    </citation>
    <scope>NUCLEOTIDE SEQUENCE</scope>
    <source>
        <strain evidence="2">H1_Bulk_30_scaffold_182</strain>
    </source>
</reference>
<organism evidence="2">
    <name type="scientific">Leviviridae sp</name>
    <dbReference type="NCBI Taxonomy" id="2027243"/>
    <lineage>
        <taxon>Viruses</taxon>
        <taxon>Riboviria</taxon>
        <taxon>Orthornavirae</taxon>
        <taxon>Lenarviricota</taxon>
        <taxon>Leviviricetes</taxon>
        <taxon>Norzivirales</taxon>
        <taxon>Fiersviridae</taxon>
    </lineage>
</organism>